<name>A0A557ST91_9ARCH</name>
<dbReference type="InterPro" id="IPR011017">
    <property type="entry name" value="TRASH_dom"/>
</dbReference>
<evidence type="ECO:0000259" key="1">
    <source>
        <dbReference type="SMART" id="SM00746"/>
    </source>
</evidence>
<dbReference type="Proteomes" id="UP000315289">
    <property type="component" value="Unassembled WGS sequence"/>
</dbReference>
<dbReference type="InterPro" id="IPR012348">
    <property type="entry name" value="RNR-like"/>
</dbReference>
<dbReference type="InterPro" id="IPR009078">
    <property type="entry name" value="Ferritin-like_SF"/>
</dbReference>
<dbReference type="InterPro" id="IPR007029">
    <property type="entry name" value="YHS_dom"/>
</dbReference>
<protein>
    <recommendedName>
        <fullName evidence="1">TRASH domain-containing protein</fullName>
    </recommendedName>
</protein>
<dbReference type="SMART" id="SM00746">
    <property type="entry name" value="TRASH"/>
    <property type="match status" value="1"/>
</dbReference>
<evidence type="ECO:0000313" key="3">
    <source>
        <dbReference type="Proteomes" id="UP000315289"/>
    </source>
</evidence>
<gene>
    <name evidence="2" type="ORF">NARC_110039</name>
</gene>
<proteinExistence type="predicted"/>
<dbReference type="SUPFAM" id="SSF47240">
    <property type="entry name" value="Ferritin-like"/>
    <property type="match status" value="1"/>
</dbReference>
<dbReference type="AlphaFoldDB" id="A0A557ST91"/>
<dbReference type="OrthoDB" id="37898at2157"/>
<comment type="caution">
    <text evidence="2">The sequence shown here is derived from an EMBL/GenBank/DDBJ whole genome shotgun (WGS) entry which is preliminary data.</text>
</comment>
<dbReference type="Gene3D" id="1.10.620.20">
    <property type="entry name" value="Ribonucleotide Reductase, subunit A"/>
    <property type="match status" value="1"/>
</dbReference>
<feature type="domain" description="TRASH" evidence="1">
    <location>
        <begin position="4"/>
        <end position="41"/>
    </location>
</feature>
<dbReference type="GO" id="GO:0016491">
    <property type="term" value="F:oxidoreductase activity"/>
    <property type="evidence" value="ECO:0007669"/>
    <property type="project" value="InterPro"/>
</dbReference>
<accession>A0A557ST91</accession>
<organism evidence="2 3">
    <name type="scientific">Candidatus Nitrosocosmicus arcticus</name>
    <dbReference type="NCBI Taxonomy" id="2035267"/>
    <lineage>
        <taxon>Archaea</taxon>
        <taxon>Nitrososphaerota</taxon>
        <taxon>Nitrososphaeria</taxon>
        <taxon>Nitrososphaerales</taxon>
        <taxon>Nitrososphaeraceae</taxon>
        <taxon>Candidatus Nitrosocosmicus</taxon>
    </lineage>
</organism>
<keyword evidence="3" id="KW-1185">Reference proteome</keyword>
<dbReference type="Pfam" id="PF04945">
    <property type="entry name" value="YHS"/>
    <property type="match status" value="1"/>
</dbReference>
<dbReference type="EMBL" id="VOAH01000011">
    <property type="protein sequence ID" value="TVP39827.1"/>
    <property type="molecule type" value="Genomic_DNA"/>
</dbReference>
<sequence>MPVDPVCGIELTEDLATILEYKDKKIYFCCEGCKKIFQKKPKKYSK</sequence>
<evidence type="ECO:0000313" key="2">
    <source>
        <dbReference type="EMBL" id="TVP39827.1"/>
    </source>
</evidence>
<dbReference type="RefSeq" id="WP_144732621.1">
    <property type="nucleotide sequence ID" value="NZ_ML675587.1"/>
</dbReference>
<reference evidence="2 3" key="1">
    <citation type="journal article" date="2019" name="Front. Microbiol.">
        <title>Ammonia Oxidation by the Arctic Terrestrial Thaumarchaeote Candidatus Nitrosocosmicus arcticus Is Stimulated by Increasing Temperatures.</title>
        <authorList>
            <person name="Alves R.J.E."/>
            <person name="Kerou M."/>
            <person name="Zappe A."/>
            <person name="Bittner R."/>
            <person name="Abby S.S."/>
            <person name="Schmidt H.A."/>
            <person name="Pfeifer K."/>
            <person name="Schleper C."/>
        </authorList>
    </citation>
    <scope>NUCLEOTIDE SEQUENCE [LARGE SCALE GENOMIC DNA]</scope>
    <source>
        <strain evidence="2 3">Kfb</strain>
    </source>
</reference>